<dbReference type="InterPro" id="IPR029057">
    <property type="entry name" value="PRTase-like"/>
</dbReference>
<comment type="subunit">
    <text evidence="9">Homohexamer.</text>
</comment>
<organism evidence="11 12">
    <name type="scientific">Cohnella herbarum</name>
    <dbReference type="NCBI Taxonomy" id="2728023"/>
    <lineage>
        <taxon>Bacteria</taxon>
        <taxon>Bacillati</taxon>
        <taxon>Bacillota</taxon>
        <taxon>Bacilli</taxon>
        <taxon>Bacillales</taxon>
        <taxon>Paenibacillaceae</taxon>
        <taxon>Cohnella</taxon>
    </lineage>
</organism>
<evidence type="ECO:0000256" key="5">
    <source>
        <dbReference type="ARBA" id="ARBA00022777"/>
    </source>
</evidence>
<evidence type="ECO:0000313" key="11">
    <source>
        <dbReference type="EMBL" id="QJD86235.1"/>
    </source>
</evidence>
<comment type="cofactor">
    <cofactor evidence="9">
        <name>Mg(2+)</name>
        <dbReference type="ChEBI" id="CHEBI:18420"/>
    </cofactor>
    <text evidence="9">Binds 2 Mg(2+) ions per subunit.</text>
</comment>
<evidence type="ECO:0000256" key="9">
    <source>
        <dbReference type="HAMAP-Rule" id="MF_00583"/>
    </source>
</evidence>
<keyword evidence="5 9" id="KW-0418">Kinase</keyword>
<reference evidence="11 12" key="1">
    <citation type="submission" date="2020-04" db="EMBL/GenBank/DDBJ databases">
        <title>Genome sequencing of novel species.</title>
        <authorList>
            <person name="Heo J."/>
            <person name="Kim S.-J."/>
            <person name="Kim J.-S."/>
            <person name="Hong S.-B."/>
            <person name="Kwon S.-W."/>
        </authorList>
    </citation>
    <scope>NUCLEOTIDE SEQUENCE [LARGE SCALE GENOMIC DNA]</scope>
    <source>
        <strain evidence="11 12">MFER-1</strain>
    </source>
</reference>
<dbReference type="GO" id="GO:0005737">
    <property type="term" value="C:cytoplasm"/>
    <property type="evidence" value="ECO:0007669"/>
    <property type="project" value="UniProtKB-SubCell"/>
</dbReference>
<feature type="binding site" evidence="9">
    <location>
        <position position="185"/>
    </location>
    <ligand>
        <name>Mg(2+)</name>
        <dbReference type="ChEBI" id="CHEBI:18420"/>
    </ligand>
</feature>
<keyword evidence="3 9" id="KW-0545">Nucleotide biosynthesis</keyword>
<dbReference type="GO" id="GO:0002189">
    <property type="term" value="C:ribose phosphate diphosphokinase complex"/>
    <property type="evidence" value="ECO:0007669"/>
    <property type="project" value="TreeGrafter"/>
</dbReference>
<dbReference type="GO" id="GO:0016301">
    <property type="term" value="F:kinase activity"/>
    <property type="evidence" value="ECO:0007669"/>
    <property type="project" value="UniProtKB-KW"/>
</dbReference>
<feature type="binding site" evidence="9">
    <location>
        <begin position="112"/>
        <end position="113"/>
    </location>
    <ligand>
        <name>ATP</name>
        <dbReference type="ChEBI" id="CHEBI:30616"/>
    </ligand>
</feature>
<dbReference type="GO" id="GO:0005524">
    <property type="term" value="F:ATP binding"/>
    <property type="evidence" value="ECO:0007669"/>
    <property type="project" value="UniProtKB-KW"/>
</dbReference>
<dbReference type="PANTHER" id="PTHR10210:SF32">
    <property type="entry name" value="RIBOSE-PHOSPHATE PYROPHOSPHOKINASE 2"/>
    <property type="match status" value="1"/>
</dbReference>
<keyword evidence="12" id="KW-1185">Reference proteome</keyword>
<keyword evidence="9" id="KW-0963">Cytoplasm</keyword>
<gene>
    <name evidence="9" type="primary">prs</name>
    <name evidence="11" type="ORF">HH215_25755</name>
</gene>
<dbReference type="InterPro" id="IPR029099">
    <property type="entry name" value="Pribosyltran_N"/>
</dbReference>
<keyword evidence="7 9" id="KW-0460">Magnesium</keyword>
<dbReference type="GO" id="GO:0004749">
    <property type="term" value="F:ribose phosphate diphosphokinase activity"/>
    <property type="evidence" value="ECO:0007669"/>
    <property type="project" value="UniProtKB-UniRule"/>
</dbReference>
<dbReference type="Pfam" id="PF14572">
    <property type="entry name" value="Pribosyl_synth"/>
    <property type="match status" value="1"/>
</dbReference>
<evidence type="ECO:0000313" key="12">
    <source>
        <dbReference type="Proteomes" id="UP000502248"/>
    </source>
</evidence>
<keyword evidence="2 9" id="KW-0479">Metal-binding</keyword>
<dbReference type="GO" id="GO:0006015">
    <property type="term" value="P:5-phosphoribose 1-diphosphate biosynthetic process"/>
    <property type="evidence" value="ECO:0007669"/>
    <property type="project" value="UniProtKB-UniRule"/>
</dbReference>
<dbReference type="Gene3D" id="3.40.50.2020">
    <property type="match status" value="2"/>
</dbReference>
<feature type="binding site" evidence="9">
    <location>
        <position position="146"/>
    </location>
    <ligand>
        <name>Mg(2+)</name>
        <dbReference type="ChEBI" id="CHEBI:18420"/>
    </ligand>
</feature>
<sequence>MSVEKLNLEGHMYSSSSSKLRIFSGSSNPLLAGKIAENLGMPLGKIKLSRFKSGEVYVHYEETIRNCDVFLVQSLSHPINDYFVELLVMIDAAKRASARTINVVLPYYGYARQERKAAPREPISAKMVADVLTTVGAHRIITIDLHAPAIQGFFNIPVDHLTALDLISDYLKSKNIRNPVVVSPDAGRASTAEKLASQLDCSFAIMIKKRPAHNESVITHVIGDVEGCTPIIIEDMIDTGTTIVNVVEGLKERGAEDVYVCATHPLFSGPALQRLDHPNIKEVVVTDSILLPEDRSSRFKVITVAPMLAEATRIIMEGGSISTLFKNAGV</sequence>
<comment type="function">
    <text evidence="9">Involved in the biosynthesis of the central metabolite phospho-alpha-D-ribosyl-1-pyrophosphate (PRPP) via the transfer of pyrophosphoryl group from ATP to 1-hydroxyl of ribose-5-phosphate (Rib-5-P).</text>
</comment>
<dbReference type="Proteomes" id="UP000502248">
    <property type="component" value="Chromosome"/>
</dbReference>
<dbReference type="UniPathway" id="UPA00087">
    <property type="reaction ID" value="UER00172"/>
</dbReference>
<dbReference type="NCBIfam" id="NF002320">
    <property type="entry name" value="PRK01259.1"/>
    <property type="match status" value="1"/>
</dbReference>
<dbReference type="PANTHER" id="PTHR10210">
    <property type="entry name" value="RIBOSE-PHOSPHATE DIPHOSPHOKINASE FAMILY MEMBER"/>
    <property type="match status" value="1"/>
</dbReference>
<dbReference type="GO" id="GO:0000287">
    <property type="term" value="F:magnesium ion binding"/>
    <property type="evidence" value="ECO:0007669"/>
    <property type="project" value="UniProtKB-UniRule"/>
</dbReference>
<dbReference type="AlphaFoldDB" id="A0A7Z2VNT5"/>
<dbReference type="SUPFAM" id="SSF53271">
    <property type="entry name" value="PRTase-like"/>
    <property type="match status" value="1"/>
</dbReference>
<dbReference type="NCBIfam" id="TIGR01251">
    <property type="entry name" value="ribP_PPkin"/>
    <property type="match status" value="1"/>
</dbReference>
<evidence type="ECO:0000259" key="10">
    <source>
        <dbReference type="Pfam" id="PF13793"/>
    </source>
</evidence>
<dbReference type="EC" id="2.7.6.1" evidence="9"/>
<dbReference type="InterPro" id="IPR005946">
    <property type="entry name" value="Rib-P_diPkinase"/>
</dbReference>
<evidence type="ECO:0000256" key="7">
    <source>
        <dbReference type="ARBA" id="ARBA00022842"/>
    </source>
</evidence>
<protein>
    <recommendedName>
        <fullName evidence="9">Ribose-phosphate pyrophosphokinase</fullName>
        <shortName evidence="9">RPPK</shortName>
        <ecNumber evidence="9">2.7.6.1</ecNumber>
    </recommendedName>
    <alternativeName>
        <fullName evidence="9">5-phospho-D-ribosyl alpha-1-diphosphate synthase</fullName>
    </alternativeName>
    <alternativeName>
        <fullName evidence="9">Phosphoribosyl diphosphate synthase</fullName>
    </alternativeName>
    <alternativeName>
        <fullName evidence="9">Phosphoribosyl pyrophosphate synthase</fullName>
        <shortName evidence="9">P-Rib-PP synthase</shortName>
        <shortName evidence="9">PRPP synthase</shortName>
        <shortName evidence="9">PRPPase</shortName>
    </alternativeName>
</protein>
<dbReference type="InterPro" id="IPR037515">
    <property type="entry name" value="Rib-P_diPkinase_bac"/>
</dbReference>
<keyword evidence="4 9" id="KW-0547">Nucleotide-binding</keyword>
<keyword evidence="6 9" id="KW-0067">ATP-binding</keyword>
<dbReference type="Pfam" id="PF13793">
    <property type="entry name" value="Pribosyltran_N"/>
    <property type="match status" value="1"/>
</dbReference>
<evidence type="ECO:0000256" key="3">
    <source>
        <dbReference type="ARBA" id="ARBA00022727"/>
    </source>
</evidence>
<keyword evidence="1 9" id="KW-0808">Transferase</keyword>
<evidence type="ECO:0000256" key="8">
    <source>
        <dbReference type="ARBA" id="ARBA00049535"/>
    </source>
</evidence>
<dbReference type="FunFam" id="3.40.50.2020:FF:000007">
    <property type="entry name" value="Ribose-phosphate pyrophosphokinase"/>
    <property type="match status" value="1"/>
</dbReference>
<name>A0A7Z2VNT5_9BACL</name>
<dbReference type="GO" id="GO:0006164">
    <property type="term" value="P:purine nucleotide biosynthetic process"/>
    <property type="evidence" value="ECO:0007669"/>
    <property type="project" value="TreeGrafter"/>
</dbReference>
<feature type="binding site" evidence="9">
    <location>
        <begin position="238"/>
        <end position="242"/>
    </location>
    <ligand>
        <name>D-ribose 5-phosphate</name>
        <dbReference type="ChEBI" id="CHEBI:78346"/>
    </ligand>
</feature>
<comment type="pathway">
    <text evidence="9">Metabolic intermediate biosynthesis; 5-phospho-alpha-D-ribose 1-diphosphate biosynthesis; 5-phospho-alpha-D-ribose 1-diphosphate from D-ribose 5-phosphate (route I): step 1/1.</text>
</comment>
<comment type="similarity">
    <text evidence="9">Belongs to the ribose-phosphate pyrophosphokinase family. Class I subfamily.</text>
</comment>
<dbReference type="CDD" id="cd06223">
    <property type="entry name" value="PRTases_typeI"/>
    <property type="match status" value="1"/>
</dbReference>
<evidence type="ECO:0000256" key="6">
    <source>
        <dbReference type="ARBA" id="ARBA00022840"/>
    </source>
</evidence>
<comment type="caution">
    <text evidence="9">Lacks conserved residue(s) required for the propagation of feature annotation.</text>
</comment>
<accession>A0A7Z2VNT5</accession>
<dbReference type="KEGG" id="cheb:HH215_25755"/>
<feature type="active site" evidence="9">
    <location>
        <position position="208"/>
    </location>
</feature>
<evidence type="ECO:0000256" key="1">
    <source>
        <dbReference type="ARBA" id="ARBA00022679"/>
    </source>
</evidence>
<feature type="binding site" evidence="9">
    <location>
        <position position="210"/>
    </location>
    <ligand>
        <name>D-ribose 5-phosphate</name>
        <dbReference type="ChEBI" id="CHEBI:78346"/>
    </ligand>
</feature>
<evidence type="ECO:0000256" key="4">
    <source>
        <dbReference type="ARBA" id="ARBA00022741"/>
    </source>
</evidence>
<dbReference type="InterPro" id="IPR000836">
    <property type="entry name" value="PRTase_dom"/>
</dbReference>
<comment type="catalytic activity">
    <reaction evidence="8 9">
        <text>D-ribose 5-phosphate + ATP = 5-phospho-alpha-D-ribose 1-diphosphate + AMP + H(+)</text>
        <dbReference type="Rhea" id="RHEA:15609"/>
        <dbReference type="ChEBI" id="CHEBI:15378"/>
        <dbReference type="ChEBI" id="CHEBI:30616"/>
        <dbReference type="ChEBI" id="CHEBI:58017"/>
        <dbReference type="ChEBI" id="CHEBI:78346"/>
        <dbReference type="ChEBI" id="CHEBI:456215"/>
        <dbReference type="EC" id="2.7.6.1"/>
    </reaction>
</comment>
<evidence type="ECO:0000256" key="2">
    <source>
        <dbReference type="ARBA" id="ARBA00022723"/>
    </source>
</evidence>
<dbReference type="EMBL" id="CP051680">
    <property type="protein sequence ID" value="QJD86235.1"/>
    <property type="molecule type" value="Genomic_DNA"/>
</dbReference>
<dbReference type="HAMAP" id="MF_00583_B">
    <property type="entry name" value="RibP_PPkinase_B"/>
    <property type="match status" value="1"/>
</dbReference>
<dbReference type="SMART" id="SM01400">
    <property type="entry name" value="Pribosyltran_N"/>
    <property type="match status" value="1"/>
</dbReference>
<comment type="subcellular location">
    <subcellularLocation>
        <location evidence="9">Cytoplasm</location>
    </subcellularLocation>
</comment>
<feature type="domain" description="Ribose-phosphate pyrophosphokinase N-terminal" evidence="10">
    <location>
        <begin position="20"/>
        <end position="136"/>
    </location>
</feature>
<proteinExistence type="inferred from homology"/>